<dbReference type="Proteomes" id="UP000279236">
    <property type="component" value="Unassembled WGS sequence"/>
</dbReference>
<dbReference type="GO" id="GO:0005634">
    <property type="term" value="C:nucleus"/>
    <property type="evidence" value="ECO:0007669"/>
    <property type="project" value="UniProtKB-SubCell"/>
</dbReference>
<evidence type="ECO:0000256" key="1">
    <source>
        <dbReference type="ARBA" id="ARBA00004123"/>
    </source>
</evidence>
<keyword evidence="5" id="KW-0539">Nucleus</keyword>
<keyword evidence="3" id="KW-0238">DNA-binding</keyword>
<name>A0A427XLB0_9TREE</name>
<dbReference type="GO" id="GO:0006351">
    <property type="term" value="P:DNA-templated transcription"/>
    <property type="evidence" value="ECO:0007669"/>
    <property type="project" value="InterPro"/>
</dbReference>
<proteinExistence type="predicted"/>
<comment type="subcellular location">
    <subcellularLocation>
        <location evidence="1">Nucleus</location>
    </subcellularLocation>
</comment>
<keyword evidence="4" id="KW-0804">Transcription</keyword>
<dbReference type="Pfam" id="PF04082">
    <property type="entry name" value="Fungal_trans"/>
    <property type="match status" value="1"/>
</dbReference>
<dbReference type="GO" id="GO:0008270">
    <property type="term" value="F:zinc ion binding"/>
    <property type="evidence" value="ECO:0007669"/>
    <property type="project" value="InterPro"/>
</dbReference>
<reference evidence="8 9" key="1">
    <citation type="submission" date="2018-11" db="EMBL/GenBank/DDBJ databases">
        <title>Genome sequence of Apiotrichum porosum DSM 27194.</title>
        <authorList>
            <person name="Aliyu H."/>
            <person name="Gorte O."/>
            <person name="Ochsenreither K."/>
        </authorList>
    </citation>
    <scope>NUCLEOTIDE SEQUENCE [LARGE SCALE GENOMIC DNA]</scope>
    <source>
        <strain evidence="8 9">DSM 27194</strain>
    </source>
</reference>
<keyword evidence="9" id="KW-1185">Reference proteome</keyword>
<gene>
    <name evidence="8" type="ORF">EHS24_009243</name>
</gene>
<feature type="region of interest" description="Disordered" evidence="6">
    <location>
        <begin position="1"/>
        <end position="31"/>
    </location>
</feature>
<dbReference type="InterPro" id="IPR007219">
    <property type="entry name" value="XnlR_reg_dom"/>
</dbReference>
<comment type="caution">
    <text evidence="8">The sequence shown here is derived from an EMBL/GenBank/DDBJ whole genome shotgun (WGS) entry which is preliminary data.</text>
</comment>
<evidence type="ECO:0000313" key="8">
    <source>
        <dbReference type="EMBL" id="RSH79593.1"/>
    </source>
</evidence>
<protein>
    <recommendedName>
        <fullName evidence="7">Xylanolytic transcriptional activator regulatory domain-containing protein</fullName>
    </recommendedName>
</protein>
<dbReference type="CDD" id="cd12148">
    <property type="entry name" value="fungal_TF_MHR"/>
    <property type="match status" value="1"/>
</dbReference>
<feature type="compositionally biased region" description="Basic residues" evidence="6">
    <location>
        <begin position="1"/>
        <end position="10"/>
    </location>
</feature>
<dbReference type="STRING" id="105984.A0A427XLB0"/>
<evidence type="ECO:0000256" key="2">
    <source>
        <dbReference type="ARBA" id="ARBA00023015"/>
    </source>
</evidence>
<evidence type="ECO:0000256" key="5">
    <source>
        <dbReference type="ARBA" id="ARBA00023242"/>
    </source>
</evidence>
<accession>A0A427XLB0</accession>
<dbReference type="PANTHER" id="PTHR31845:SF17">
    <property type="entry name" value="ZN(II)2CYS6 TRANSCRIPTION FACTOR (EUROFUNG)"/>
    <property type="match status" value="1"/>
</dbReference>
<evidence type="ECO:0000259" key="7">
    <source>
        <dbReference type="SMART" id="SM00906"/>
    </source>
</evidence>
<dbReference type="SMART" id="SM00906">
    <property type="entry name" value="Fungal_trans"/>
    <property type="match status" value="1"/>
</dbReference>
<dbReference type="EMBL" id="RSCE01000009">
    <property type="protein sequence ID" value="RSH79593.1"/>
    <property type="molecule type" value="Genomic_DNA"/>
</dbReference>
<feature type="region of interest" description="Disordered" evidence="6">
    <location>
        <begin position="58"/>
        <end position="77"/>
    </location>
</feature>
<dbReference type="GeneID" id="39593786"/>
<dbReference type="InterPro" id="IPR051089">
    <property type="entry name" value="prtT"/>
</dbReference>
<evidence type="ECO:0000256" key="4">
    <source>
        <dbReference type="ARBA" id="ARBA00023163"/>
    </source>
</evidence>
<sequence length="550" mass="61258">MRGKTRKRKATTLPSRPEPIVPRPRSPEPIGTRKKEYALWHNSSAVAQHGPRISKLWGPLPDSDSEPVQTTLPLPGDVPNPLSVLAQASENEYYAPLPRDLTTDEAPHILSLIDIHEAEALFALYHQHLHPHLPVLDLEHSSPSQVARRNNFLFNAICCVAARTFNVVLWERLKDFARYEMERIPKVRKVDVVQGHLIYATWNLVMSSSFEQDMTWLRIGLATRTALDINLHRVATIVEAQDSLPGWLLRSIVRTWLMVYVVDGTLSAQLGKPASRSREDYTQYIQILLNSPLRDDTYVAALTEWTQLLLRAIELFRTESDHLVPTLTAEFSRWRDRVELASPADAGLFQLYTNYAHLVIHSYSLDRALDRGAVVAAIEFAEYQASAARLLHCEEDLAQGCPDFVFTAITYGTVSLLKTLEPRLSKLNSVVGRDTVLALSRRASEVLGRAAVTRDHLPASQSSFLSRLVQIRSQPPALDVSEPAPAFDLSAFITAEPPSPVSESPTNLATWAALQSANYSLPGAALGLSLGSFGDSSLFSQDSFWQSFVT</sequence>
<dbReference type="AlphaFoldDB" id="A0A427XLB0"/>
<keyword evidence="2" id="KW-0805">Transcription regulation</keyword>
<dbReference type="OrthoDB" id="39175at2759"/>
<dbReference type="GO" id="GO:0000976">
    <property type="term" value="F:transcription cis-regulatory region binding"/>
    <property type="evidence" value="ECO:0007669"/>
    <property type="project" value="TreeGrafter"/>
</dbReference>
<feature type="domain" description="Xylanolytic transcriptional activator regulatory" evidence="7">
    <location>
        <begin position="215"/>
        <end position="296"/>
    </location>
</feature>
<dbReference type="PANTHER" id="PTHR31845">
    <property type="entry name" value="FINGER DOMAIN PROTEIN, PUTATIVE-RELATED"/>
    <property type="match status" value="1"/>
</dbReference>
<organism evidence="8 9">
    <name type="scientific">Apiotrichum porosum</name>
    <dbReference type="NCBI Taxonomy" id="105984"/>
    <lineage>
        <taxon>Eukaryota</taxon>
        <taxon>Fungi</taxon>
        <taxon>Dikarya</taxon>
        <taxon>Basidiomycota</taxon>
        <taxon>Agaricomycotina</taxon>
        <taxon>Tremellomycetes</taxon>
        <taxon>Trichosporonales</taxon>
        <taxon>Trichosporonaceae</taxon>
        <taxon>Apiotrichum</taxon>
    </lineage>
</organism>
<evidence type="ECO:0000256" key="3">
    <source>
        <dbReference type="ARBA" id="ARBA00023125"/>
    </source>
</evidence>
<evidence type="ECO:0000256" key="6">
    <source>
        <dbReference type="SAM" id="MobiDB-lite"/>
    </source>
</evidence>
<dbReference type="RefSeq" id="XP_028474702.1">
    <property type="nucleotide sequence ID" value="XM_028624534.1"/>
</dbReference>
<evidence type="ECO:0000313" key="9">
    <source>
        <dbReference type="Proteomes" id="UP000279236"/>
    </source>
</evidence>
<dbReference type="GO" id="GO:0000981">
    <property type="term" value="F:DNA-binding transcription factor activity, RNA polymerase II-specific"/>
    <property type="evidence" value="ECO:0007669"/>
    <property type="project" value="TreeGrafter"/>
</dbReference>